<gene>
    <name evidence="2" type="ORF">ROSINTL182_05161</name>
</gene>
<accession>C7G5K3</accession>
<name>C7G5K3_9FIRM</name>
<organism evidence="2 3">
    <name type="scientific">Roseburia intestinalis L1-82</name>
    <dbReference type="NCBI Taxonomy" id="536231"/>
    <lineage>
        <taxon>Bacteria</taxon>
        <taxon>Bacillati</taxon>
        <taxon>Bacillota</taxon>
        <taxon>Clostridia</taxon>
        <taxon>Lachnospirales</taxon>
        <taxon>Lachnospiraceae</taxon>
        <taxon>Roseburia</taxon>
    </lineage>
</organism>
<dbReference type="AlphaFoldDB" id="C7G5K3"/>
<evidence type="ECO:0000313" key="3">
    <source>
        <dbReference type="Proteomes" id="UP000004828"/>
    </source>
</evidence>
<dbReference type="HOGENOM" id="CLU_3239050_0_0_9"/>
<reference evidence="2 3" key="1">
    <citation type="submission" date="2009-08" db="EMBL/GenBank/DDBJ databases">
        <authorList>
            <person name="Weinstock G."/>
            <person name="Sodergren E."/>
            <person name="Clifton S."/>
            <person name="Fulton L."/>
            <person name="Fulton B."/>
            <person name="Courtney L."/>
            <person name="Fronick C."/>
            <person name="Harrison M."/>
            <person name="Strong C."/>
            <person name="Farmer C."/>
            <person name="Delahaunty K."/>
            <person name="Markovic C."/>
            <person name="Hall O."/>
            <person name="Minx P."/>
            <person name="Tomlinson C."/>
            <person name="Mitreva M."/>
            <person name="Nelson J."/>
            <person name="Hou S."/>
            <person name="Wollam A."/>
            <person name="Pepin K.H."/>
            <person name="Johnson M."/>
            <person name="Bhonagiri V."/>
            <person name="Nash W.E."/>
            <person name="Warren W."/>
            <person name="Chinwalla A."/>
            <person name="Mardis E.R."/>
            <person name="Wilson R.K."/>
        </authorList>
    </citation>
    <scope>NUCLEOTIDE SEQUENCE [LARGE SCALE GENOMIC DNA]</scope>
    <source>
        <strain evidence="2 3">L1-82</strain>
    </source>
</reference>
<keyword evidence="1" id="KW-1133">Transmembrane helix</keyword>
<feature type="transmembrane region" description="Helical" evidence="1">
    <location>
        <begin position="12"/>
        <end position="31"/>
    </location>
</feature>
<dbReference type="Proteomes" id="UP000004828">
    <property type="component" value="Unassembled WGS sequence"/>
</dbReference>
<evidence type="ECO:0000313" key="2">
    <source>
        <dbReference type="EMBL" id="EEV02891.1"/>
    </source>
</evidence>
<evidence type="ECO:0000256" key="1">
    <source>
        <dbReference type="SAM" id="Phobius"/>
    </source>
</evidence>
<keyword evidence="1" id="KW-0812">Transmembrane</keyword>
<proteinExistence type="predicted"/>
<dbReference type="EMBL" id="ABYJ02000005">
    <property type="protein sequence ID" value="EEV02891.1"/>
    <property type="molecule type" value="Genomic_DNA"/>
</dbReference>
<sequence>MKNLIFHTDVLVSGIILIYFGQIVCCNYNIYLRKYIMTVLSEN</sequence>
<comment type="caution">
    <text evidence="2">The sequence shown here is derived from an EMBL/GenBank/DDBJ whole genome shotgun (WGS) entry which is preliminary data.</text>
</comment>
<keyword evidence="1" id="KW-0472">Membrane</keyword>
<protein>
    <submittedName>
        <fullName evidence="2">Uncharacterized protein</fullName>
    </submittedName>
</protein>